<comment type="catalytic activity">
    <reaction evidence="1">
        <text>a myo-inositol phosphate + H2O = myo-inositol + phosphate</text>
        <dbReference type="Rhea" id="RHEA:24056"/>
        <dbReference type="ChEBI" id="CHEBI:15377"/>
        <dbReference type="ChEBI" id="CHEBI:17268"/>
        <dbReference type="ChEBI" id="CHEBI:43474"/>
        <dbReference type="ChEBI" id="CHEBI:84139"/>
        <dbReference type="EC" id="3.1.3.25"/>
    </reaction>
</comment>
<evidence type="ECO:0000256" key="2">
    <source>
        <dbReference type="ARBA" id="ARBA00013106"/>
    </source>
</evidence>
<dbReference type="EC" id="3.1.3.25" evidence="2"/>
<name>A0A2G4F2G4_9CYAN</name>
<keyword evidence="3" id="KW-0479">Metal-binding</keyword>
<sequence length="294" mass="32274">MKTLEEISEIVRSIAWSASDILQSYYRQDPNTPNLDIQEQKDGPVTAADVAVNTCILDELQSALGNTEFGYLSEETYKAYLATNGQIPLPQSWVWIIDPLDGTRDFIDRTGEFAVHIALAYHGRPVLAVVAWPEQQKIYYAMKDAGAFVESRDGSAVKLQVSARNTVADLSIVTSRSHRDDRFNQLLHKLPCQNQLAVGSIGCKIATIVEQNADVYIALSGKSAPKDWDLAAPELILTEAGGRFTRFDGSALQYNRGDVSQWGGLLASNGCCHDALCGDAERILAGIDGRLFDY</sequence>
<evidence type="ECO:0000313" key="5">
    <source>
        <dbReference type="Proteomes" id="UP000226442"/>
    </source>
</evidence>
<dbReference type="PANTHER" id="PTHR43028">
    <property type="entry name" value="3'(2'),5'-BISPHOSPHATE NUCLEOTIDASE 1"/>
    <property type="match status" value="1"/>
</dbReference>
<keyword evidence="5" id="KW-1185">Reference proteome</keyword>
<feature type="binding site" evidence="3">
    <location>
        <position position="100"/>
    </location>
    <ligand>
        <name>Mg(2+)</name>
        <dbReference type="ChEBI" id="CHEBI:18420"/>
        <label>1</label>
        <note>catalytic</note>
    </ligand>
</feature>
<dbReference type="SUPFAM" id="SSF56655">
    <property type="entry name" value="Carbohydrate phosphatase"/>
    <property type="match status" value="1"/>
</dbReference>
<evidence type="ECO:0000256" key="1">
    <source>
        <dbReference type="ARBA" id="ARBA00001033"/>
    </source>
</evidence>
<comment type="caution">
    <text evidence="4">The sequence shown here is derived from an EMBL/GenBank/DDBJ whole genome shotgun (WGS) entry which is preliminary data.</text>
</comment>
<reference evidence="4" key="1">
    <citation type="submission" date="2017-10" db="EMBL/GenBank/DDBJ databases">
        <title>Draft genome sequence of the planktic cyanobacteria Tychonema bourrellyi isolated from alpine lentic freshwater.</title>
        <authorList>
            <person name="Tett A."/>
            <person name="Armanini F."/>
            <person name="Asnicar F."/>
            <person name="Boscaini A."/>
            <person name="Pasolli E."/>
            <person name="Zolfo M."/>
            <person name="Donati C."/>
            <person name="Salmaso N."/>
            <person name="Segata N."/>
        </authorList>
    </citation>
    <scope>NUCLEOTIDE SEQUENCE</scope>
    <source>
        <strain evidence="4">FEM_GT703</strain>
    </source>
</reference>
<dbReference type="Gene3D" id="3.30.540.10">
    <property type="entry name" value="Fructose-1,6-Bisphosphatase, subunit A, domain 1"/>
    <property type="match status" value="1"/>
</dbReference>
<dbReference type="OrthoDB" id="9772456at2"/>
<protein>
    <recommendedName>
        <fullName evidence="2">inositol-phosphate phosphatase</fullName>
        <ecNumber evidence="2">3.1.3.25</ecNumber>
    </recommendedName>
</protein>
<feature type="binding site" evidence="3">
    <location>
        <position position="98"/>
    </location>
    <ligand>
        <name>Mg(2+)</name>
        <dbReference type="ChEBI" id="CHEBI:18420"/>
        <label>1</label>
        <note>catalytic</note>
    </ligand>
</feature>
<dbReference type="PRINTS" id="PR00377">
    <property type="entry name" value="IMPHPHTASES"/>
</dbReference>
<dbReference type="GO" id="GO:0046854">
    <property type="term" value="P:phosphatidylinositol phosphate biosynthetic process"/>
    <property type="evidence" value="ECO:0007669"/>
    <property type="project" value="InterPro"/>
</dbReference>
<dbReference type="InterPro" id="IPR050725">
    <property type="entry name" value="CysQ/Inositol_MonoPase"/>
</dbReference>
<dbReference type="RefSeq" id="WP_096831898.1">
    <property type="nucleotide sequence ID" value="NZ_NXIB02000036.1"/>
</dbReference>
<dbReference type="Proteomes" id="UP000226442">
    <property type="component" value="Unassembled WGS sequence"/>
</dbReference>
<keyword evidence="3" id="KW-0460">Magnesium</keyword>
<dbReference type="GO" id="GO:0052834">
    <property type="term" value="F:inositol monophosphate phosphatase activity"/>
    <property type="evidence" value="ECO:0007669"/>
    <property type="project" value="UniProtKB-EC"/>
</dbReference>
<feature type="binding site" evidence="3">
    <location>
        <position position="101"/>
    </location>
    <ligand>
        <name>Mg(2+)</name>
        <dbReference type="ChEBI" id="CHEBI:18420"/>
        <label>1</label>
        <note>catalytic</note>
    </ligand>
</feature>
<dbReference type="GO" id="GO:0000103">
    <property type="term" value="P:sulfate assimilation"/>
    <property type="evidence" value="ECO:0007669"/>
    <property type="project" value="TreeGrafter"/>
</dbReference>
<dbReference type="EMBL" id="NXIB02000036">
    <property type="protein sequence ID" value="PHX55939.1"/>
    <property type="molecule type" value="Genomic_DNA"/>
</dbReference>
<dbReference type="GO" id="GO:0050427">
    <property type="term" value="P:3'-phosphoadenosine 5'-phosphosulfate metabolic process"/>
    <property type="evidence" value="ECO:0007669"/>
    <property type="project" value="TreeGrafter"/>
</dbReference>
<evidence type="ECO:0000313" key="4">
    <source>
        <dbReference type="EMBL" id="PHX55939.1"/>
    </source>
</evidence>
<gene>
    <name evidence="4" type="ORF">CP500_008180</name>
</gene>
<dbReference type="InterPro" id="IPR020550">
    <property type="entry name" value="Inositol_monophosphatase_CS"/>
</dbReference>
<dbReference type="CDD" id="cd01638">
    <property type="entry name" value="CysQ"/>
    <property type="match status" value="1"/>
</dbReference>
<dbReference type="AlphaFoldDB" id="A0A2G4F2G4"/>
<dbReference type="GO" id="GO:0046872">
    <property type="term" value="F:metal ion binding"/>
    <property type="evidence" value="ECO:0007669"/>
    <property type="project" value="UniProtKB-KW"/>
</dbReference>
<accession>A0A2G4F2G4</accession>
<proteinExistence type="predicted"/>
<evidence type="ECO:0000256" key="3">
    <source>
        <dbReference type="PIRSR" id="PIRSR600760-2"/>
    </source>
</evidence>
<feature type="binding site" evidence="3">
    <location>
        <position position="229"/>
    </location>
    <ligand>
        <name>Mg(2+)</name>
        <dbReference type="ChEBI" id="CHEBI:18420"/>
        <label>1</label>
        <note>catalytic</note>
    </ligand>
</feature>
<dbReference type="GO" id="GO:0008441">
    <property type="term" value="F:3'(2'),5'-bisphosphate nucleotidase activity"/>
    <property type="evidence" value="ECO:0007669"/>
    <property type="project" value="TreeGrafter"/>
</dbReference>
<feature type="binding site" evidence="3">
    <location>
        <position position="74"/>
    </location>
    <ligand>
        <name>Mg(2+)</name>
        <dbReference type="ChEBI" id="CHEBI:18420"/>
        <label>1</label>
        <note>catalytic</note>
    </ligand>
</feature>
<dbReference type="PANTHER" id="PTHR43028:SF1">
    <property type="entry name" value="AMMONIUM TRANSPORT PROTEIN"/>
    <property type="match status" value="1"/>
</dbReference>
<organism evidence="4 5">
    <name type="scientific">Tychonema bourrellyi FEM_GT703</name>
    <dbReference type="NCBI Taxonomy" id="2040638"/>
    <lineage>
        <taxon>Bacteria</taxon>
        <taxon>Bacillati</taxon>
        <taxon>Cyanobacteriota</taxon>
        <taxon>Cyanophyceae</taxon>
        <taxon>Oscillatoriophycideae</taxon>
        <taxon>Oscillatoriales</taxon>
        <taxon>Microcoleaceae</taxon>
        <taxon>Tychonema</taxon>
    </lineage>
</organism>
<dbReference type="InterPro" id="IPR000760">
    <property type="entry name" value="Inositol_monophosphatase-like"/>
</dbReference>
<dbReference type="Gene3D" id="3.40.190.80">
    <property type="match status" value="1"/>
</dbReference>
<dbReference type="PROSITE" id="PS00630">
    <property type="entry name" value="IMP_2"/>
    <property type="match status" value="1"/>
</dbReference>
<comment type="cofactor">
    <cofactor evidence="3">
        <name>Mg(2+)</name>
        <dbReference type="ChEBI" id="CHEBI:18420"/>
    </cofactor>
</comment>
<dbReference type="Pfam" id="PF00459">
    <property type="entry name" value="Inositol_P"/>
    <property type="match status" value="1"/>
</dbReference>